<dbReference type="Pfam" id="PF25183">
    <property type="entry name" value="OMP_b-brl_4"/>
    <property type="match status" value="1"/>
</dbReference>
<feature type="compositionally biased region" description="Polar residues" evidence="4">
    <location>
        <begin position="23"/>
        <end position="37"/>
    </location>
</feature>
<accession>G8NRU2</accession>
<comment type="subcellular location">
    <subcellularLocation>
        <location evidence="1">Cell outer membrane</location>
    </subcellularLocation>
</comment>
<evidence type="ECO:0000256" key="3">
    <source>
        <dbReference type="ARBA" id="ARBA00023237"/>
    </source>
</evidence>
<gene>
    <name evidence="7" type="ordered locus">AciX8_0706</name>
</gene>
<name>G8NRU2_GRAMM</name>
<evidence type="ECO:0000313" key="7">
    <source>
        <dbReference type="EMBL" id="AEU35055.1"/>
    </source>
</evidence>
<reference evidence="7 8" key="1">
    <citation type="submission" date="2011-11" db="EMBL/GenBank/DDBJ databases">
        <title>Complete sequence of Granulicella mallensis MP5ACTX8.</title>
        <authorList>
            <consortium name="US DOE Joint Genome Institute"/>
            <person name="Lucas S."/>
            <person name="Copeland A."/>
            <person name="Lapidus A."/>
            <person name="Cheng J.-F."/>
            <person name="Goodwin L."/>
            <person name="Pitluck S."/>
            <person name="Peters L."/>
            <person name="Lu M."/>
            <person name="Detter J.C."/>
            <person name="Han C."/>
            <person name="Tapia R."/>
            <person name="Land M."/>
            <person name="Hauser L."/>
            <person name="Kyrpides N."/>
            <person name="Ivanova N."/>
            <person name="Mikhailova N."/>
            <person name="Pagani I."/>
            <person name="Rawat S."/>
            <person name="Mannisto M."/>
            <person name="Haggblom M."/>
            <person name="Woyke T."/>
        </authorList>
    </citation>
    <scope>NUCLEOTIDE SEQUENCE [LARGE SCALE GENOMIC DNA]</scope>
    <source>
        <strain evidence="8">ATCC BAA-1857 / DSM 23137 / MP5ACTX8</strain>
    </source>
</reference>
<dbReference type="HOGENOM" id="CLU_006298_0_0_0"/>
<proteinExistence type="predicted"/>
<dbReference type="Proteomes" id="UP000007113">
    <property type="component" value="Chromosome"/>
</dbReference>
<dbReference type="EMBL" id="CP003130">
    <property type="protein sequence ID" value="AEU35055.1"/>
    <property type="molecule type" value="Genomic_DNA"/>
</dbReference>
<sequence>MFLRKALIFAFVFSLTALPGVAQTSQAPSSGPITATLTPAAKGGTKVHGTVTDPDGELIPGATITLTPAHGSASTATSGSDGTYSVTIAPGTYTLLVTMKGFASYSMTSLKVPAVASSTVDAQLKIGEETQVINVEANAMQLSVDPDSNASAQIITGKDLDALSDDPDELSSELSALAGPSAGPNGGQIYVDGFTGGQLPPKSSIREIRINQNPFSAEFDKLGYGRIEVFTKPGTDKLHGSFQINGDPSQFNSDNPLVTTVQPPYHTLFMFGNVTGPISKNASYSFGGSHRNIQDDSFTNVNILALPGTTTLCAPGQIGCSIVQFQTSTYYPQVRTDINPRLDLQLGSKNVLTTRYQYVQNDATNAGIGNFTLPSAGNNNTSLSNILQVSDAQNFSSRLINETRFEYEREHVATTALSNAPYLNVEGTLQAGGSTGQNSTDHQDHFEVQNYTSLQLKKNFIRMGGRLRATREALDTESNTNGTFTYTSLAAYQLGTPSQFQITQVNNHKIGDTFTDLGLYAETDWKARQNMTVSYGIRYETQNHLADHHDFAPRVSVSYGLFGGKGSPKTVLRGGFGLFYDRFSQTNILTLEQENGTNETVYSLNNTNGNTQIPVACTPGTPGTPLSATQISTCIGGASASQQTTYSAANNLRTPYIVQFAGGADQQMGRIGKISVNYLHSQGVHQLATQNIGFDVATQKLNGQNYQYFSEGVFNQNQLVINGNVQTTRWLSLFGYYSLNSAHGDTSGAGAFLTTPGNIAADYGRTTFSVKSRLFVAGSVTLPKFIQFSPFMIAQSGNPFNITTGSDDNGDSIFNDRPYLVAPGTPGSKTISCGTFVDYAPGAAPAGAVKAPINSCTGGGLFTFNFRLTKTFGFGPSTAVNRGGGDGQGGSGRGNHTGGGSRGGGGGGSRGGGQGGGPGGFGGGGGSSTGKRYNLALGLQVQNLFNNENLATPNGTLSSANFGQATQITGNPYTTNSALRRIALQASFNF</sequence>
<feature type="region of interest" description="Disordered" evidence="4">
    <location>
        <begin position="23"/>
        <end position="47"/>
    </location>
</feature>
<organism evidence="7 8">
    <name type="scientific">Granulicella mallensis (strain ATCC BAA-1857 / DSM 23137 / MP5ACTX8)</name>
    <dbReference type="NCBI Taxonomy" id="682795"/>
    <lineage>
        <taxon>Bacteria</taxon>
        <taxon>Pseudomonadati</taxon>
        <taxon>Acidobacteriota</taxon>
        <taxon>Terriglobia</taxon>
        <taxon>Terriglobales</taxon>
        <taxon>Acidobacteriaceae</taxon>
        <taxon>Granulicella</taxon>
    </lineage>
</organism>
<feature type="compositionally biased region" description="Gly residues" evidence="4">
    <location>
        <begin position="882"/>
        <end position="927"/>
    </location>
</feature>
<dbReference type="Gene3D" id="2.40.170.20">
    <property type="entry name" value="TonB-dependent receptor, beta-barrel domain"/>
    <property type="match status" value="1"/>
</dbReference>
<dbReference type="STRING" id="682795.AciX8_0706"/>
<dbReference type="GO" id="GO:0009279">
    <property type="term" value="C:cell outer membrane"/>
    <property type="evidence" value="ECO:0007669"/>
    <property type="project" value="UniProtKB-SubCell"/>
</dbReference>
<dbReference type="eggNOG" id="COG4771">
    <property type="taxonomic scope" value="Bacteria"/>
</dbReference>
<protein>
    <submittedName>
        <fullName evidence="7">Cna B-type protein</fullName>
    </submittedName>
</protein>
<dbReference type="Pfam" id="PF13620">
    <property type="entry name" value="CarboxypepD_reg"/>
    <property type="match status" value="1"/>
</dbReference>
<feature type="signal peptide" evidence="5">
    <location>
        <begin position="1"/>
        <end position="22"/>
    </location>
</feature>
<evidence type="ECO:0000259" key="6">
    <source>
        <dbReference type="Pfam" id="PF25183"/>
    </source>
</evidence>
<feature type="compositionally biased region" description="Acidic residues" evidence="4">
    <location>
        <begin position="162"/>
        <end position="171"/>
    </location>
</feature>
<keyword evidence="2" id="KW-0472">Membrane</keyword>
<feature type="chain" id="PRO_5003512254" evidence="5">
    <location>
        <begin position="23"/>
        <end position="990"/>
    </location>
</feature>
<dbReference type="InterPro" id="IPR008969">
    <property type="entry name" value="CarboxyPept-like_regulatory"/>
</dbReference>
<feature type="region of interest" description="Disordered" evidence="4">
    <location>
        <begin position="161"/>
        <end position="181"/>
    </location>
</feature>
<dbReference type="SUPFAM" id="SSF56935">
    <property type="entry name" value="Porins"/>
    <property type="match status" value="1"/>
</dbReference>
<evidence type="ECO:0000256" key="4">
    <source>
        <dbReference type="SAM" id="MobiDB-lite"/>
    </source>
</evidence>
<evidence type="ECO:0000256" key="2">
    <source>
        <dbReference type="ARBA" id="ARBA00023136"/>
    </source>
</evidence>
<evidence type="ECO:0000256" key="5">
    <source>
        <dbReference type="SAM" id="SignalP"/>
    </source>
</evidence>
<keyword evidence="8" id="KW-1185">Reference proteome</keyword>
<evidence type="ECO:0000313" key="8">
    <source>
        <dbReference type="Proteomes" id="UP000007113"/>
    </source>
</evidence>
<feature type="compositionally biased region" description="Low complexity" evidence="4">
    <location>
        <begin position="172"/>
        <end position="181"/>
    </location>
</feature>
<dbReference type="InterPro" id="IPR057601">
    <property type="entry name" value="Oar-like_b-barrel"/>
</dbReference>
<dbReference type="AlphaFoldDB" id="G8NRU2"/>
<dbReference type="Gene3D" id="2.60.40.1120">
    <property type="entry name" value="Carboxypeptidase-like, regulatory domain"/>
    <property type="match status" value="1"/>
</dbReference>
<feature type="domain" description="TonB-dependent transporter Oar-like beta-barrel" evidence="6">
    <location>
        <begin position="547"/>
        <end position="874"/>
    </location>
</feature>
<keyword evidence="5" id="KW-0732">Signal</keyword>
<dbReference type="KEGG" id="gma:AciX8_0706"/>
<dbReference type="InterPro" id="IPR036942">
    <property type="entry name" value="Beta-barrel_TonB_sf"/>
</dbReference>
<dbReference type="SUPFAM" id="SSF49464">
    <property type="entry name" value="Carboxypeptidase regulatory domain-like"/>
    <property type="match status" value="1"/>
</dbReference>
<keyword evidence="3" id="KW-0998">Cell outer membrane</keyword>
<evidence type="ECO:0000256" key="1">
    <source>
        <dbReference type="ARBA" id="ARBA00004442"/>
    </source>
</evidence>
<feature type="region of interest" description="Disordered" evidence="4">
    <location>
        <begin position="879"/>
        <end position="927"/>
    </location>
</feature>